<feature type="transmembrane region" description="Helical" evidence="8">
    <location>
        <begin position="472"/>
        <end position="499"/>
    </location>
</feature>
<evidence type="ECO:0000313" key="9">
    <source>
        <dbReference type="EMBL" id="RQP21848.1"/>
    </source>
</evidence>
<evidence type="ECO:0000256" key="8">
    <source>
        <dbReference type="SAM" id="Phobius"/>
    </source>
</evidence>
<dbReference type="Gene3D" id="3.30.70.1430">
    <property type="entry name" value="Multidrug efflux transporter AcrB pore domain"/>
    <property type="match status" value="2"/>
</dbReference>
<dbReference type="GO" id="GO:0005886">
    <property type="term" value="C:plasma membrane"/>
    <property type="evidence" value="ECO:0007669"/>
    <property type="project" value="UniProtKB-SubCell"/>
</dbReference>
<keyword evidence="6 8" id="KW-1133">Transmembrane helix</keyword>
<evidence type="ECO:0000256" key="1">
    <source>
        <dbReference type="ARBA" id="ARBA00004651"/>
    </source>
</evidence>
<dbReference type="PRINTS" id="PR00702">
    <property type="entry name" value="ACRIFLAVINRP"/>
</dbReference>
<dbReference type="InterPro" id="IPR001036">
    <property type="entry name" value="Acrflvin-R"/>
</dbReference>
<dbReference type="SUPFAM" id="SSF82714">
    <property type="entry name" value="Multidrug efflux transporter AcrB TolC docking domain, DN and DC subdomains"/>
    <property type="match status" value="2"/>
</dbReference>
<dbReference type="SUPFAM" id="SSF82693">
    <property type="entry name" value="Multidrug efflux transporter AcrB pore domain, PN1, PN2, PC1 and PC2 subdomains"/>
    <property type="match status" value="2"/>
</dbReference>
<dbReference type="InterPro" id="IPR027463">
    <property type="entry name" value="AcrB_DN_DC_subdom"/>
</dbReference>
<organism evidence="9 10">
    <name type="scientific">Piscinibacter terrae</name>
    <dbReference type="NCBI Taxonomy" id="2496871"/>
    <lineage>
        <taxon>Bacteria</taxon>
        <taxon>Pseudomonadati</taxon>
        <taxon>Pseudomonadota</taxon>
        <taxon>Betaproteobacteria</taxon>
        <taxon>Burkholderiales</taxon>
        <taxon>Sphaerotilaceae</taxon>
        <taxon>Piscinibacter</taxon>
    </lineage>
</organism>
<feature type="transmembrane region" description="Helical" evidence="8">
    <location>
        <begin position="339"/>
        <end position="356"/>
    </location>
</feature>
<sequence length="1043" mass="112618">MLNAIVDASLRYKVLVLVAFAVIVGLGIRAFRQVPVDAFPDVTPIQVNIYTESAGLAAEDVEKLLTTPIEGAMAGLPGVEEVRSVSLFGLSYVGVYFKDDVDIYFARRLVGEKLQEAKERLPKGYGEPSLGPNSSGLGQVFWYTIDSADKKLSAMDLRTLHDWTVRMIVRTAPGVDDVISWGGHEKQFQVQVDPQRLIKYGLSFKEVMERLTANNKQVGGQYLNIGAEQYLVRGLGLVGNVADIGGIVVAERNGSPIYVRDVAAVKEAPAMRFGAVTRNGQETVLGMALSRVNENAKNVVDGVKAKLATAQAALPKGVTLTPIYDRTELVEKALKTAESSLVEGSILVAVILFLFLGEIRSAIVVIVTLPLAMLIAFVFMQQFGLSANLMSLAGLAIGTGMMVDGAVVLVENAFRLLSHARESGRPIHKTQLILQAAREVVNPIAFAILIIIVVFLPLFSLQGLEGKLFKPMALTITFAMAGSLLLSLTLVPVLASLILKPKEERDTFLVARAKRLYLPLLDWALERKKLVVGSAVALLLVSLAIFPFLGKEFMPQLQEGSIMFRITGIPSTSLDESIRVSNVVDAELRRQFPQVKTVLATIGRAEKGETADVNYMEVLLDLKPQSDWPQKMSYTALGHDMQEALEKTVPTAVFGATQPIQMRVEELISGVRATLALKLYGEDLETLDRLTGQIKGVLQKVSGVADLSAEANKGKPQLVIRVDRAAASRYGINADEILEVVQSGIGGSSVSTLIDGTKRFDIAVRLSDEFRGSPAAIAAIPIRTGEGALVPFSQVAKIELDEGYSFVRREALQRYAVLQMDVKGRDVDSFVKEADAKLKQEVKLPPGYWTEWGGAFENQQRAMARLALIVPLTIGLIFLLLYTAFNSVRHATLIIANVPFAVIGGIFGLFITGQYVSVPSAIGFIAVFGVAMLNGIVLVSFLNGLRQQGLSVRDAVRQGASLRLRPVLMTASVAILGLVPMLLSTGVGAETQRPLATVVVGGLFTSTALTLLLLPLMYEWAEGRAERRAAALAASSAAQGEPA</sequence>
<dbReference type="Gene3D" id="1.20.1640.10">
    <property type="entry name" value="Multidrug efflux transporter AcrB transmembrane domain"/>
    <property type="match status" value="2"/>
</dbReference>
<protein>
    <submittedName>
        <fullName evidence="9">AcrB/AcrD/AcrF family protein</fullName>
    </submittedName>
</protein>
<dbReference type="Gene3D" id="3.30.2090.10">
    <property type="entry name" value="Multidrug efflux transporter AcrB TolC docking domain, DN and DC subdomains"/>
    <property type="match status" value="2"/>
</dbReference>
<evidence type="ECO:0000256" key="3">
    <source>
        <dbReference type="ARBA" id="ARBA00022448"/>
    </source>
</evidence>
<feature type="transmembrane region" description="Helical" evidence="8">
    <location>
        <begin position="892"/>
        <end position="916"/>
    </location>
</feature>
<dbReference type="AlphaFoldDB" id="A0A3N7HIK6"/>
<dbReference type="Pfam" id="PF00873">
    <property type="entry name" value="ACR_tran"/>
    <property type="match status" value="1"/>
</dbReference>
<keyword evidence="3" id="KW-0813">Transport</keyword>
<evidence type="ECO:0000256" key="7">
    <source>
        <dbReference type="ARBA" id="ARBA00023136"/>
    </source>
</evidence>
<dbReference type="SUPFAM" id="SSF82866">
    <property type="entry name" value="Multidrug efflux transporter AcrB transmembrane domain"/>
    <property type="match status" value="2"/>
</dbReference>
<keyword evidence="10" id="KW-1185">Reference proteome</keyword>
<evidence type="ECO:0000256" key="2">
    <source>
        <dbReference type="ARBA" id="ARBA00010942"/>
    </source>
</evidence>
<keyword evidence="5 8" id="KW-0812">Transmembrane</keyword>
<accession>A0A3N7HIK6</accession>
<dbReference type="Gene3D" id="3.30.70.1320">
    <property type="entry name" value="Multidrug efflux transporter AcrB pore domain like"/>
    <property type="match status" value="1"/>
</dbReference>
<feature type="transmembrane region" description="Helical" evidence="8">
    <location>
        <begin position="966"/>
        <end position="983"/>
    </location>
</feature>
<feature type="transmembrane region" description="Helical" evidence="8">
    <location>
        <begin position="866"/>
        <end position="885"/>
    </location>
</feature>
<dbReference type="GO" id="GO:0042910">
    <property type="term" value="F:xenobiotic transmembrane transporter activity"/>
    <property type="evidence" value="ECO:0007669"/>
    <property type="project" value="TreeGrafter"/>
</dbReference>
<dbReference type="EMBL" id="QUSW01000009">
    <property type="protein sequence ID" value="RQP21848.1"/>
    <property type="molecule type" value="Genomic_DNA"/>
</dbReference>
<comment type="subcellular location">
    <subcellularLocation>
        <location evidence="1">Cell membrane</location>
        <topology evidence="1">Multi-pass membrane protein</topology>
    </subcellularLocation>
</comment>
<comment type="similarity">
    <text evidence="2">Belongs to the resistance-nodulation-cell division (RND) (TC 2.A.6) family.</text>
</comment>
<feature type="transmembrane region" description="Helical" evidence="8">
    <location>
        <begin position="995"/>
        <end position="1018"/>
    </location>
</feature>
<dbReference type="Proteomes" id="UP000267464">
    <property type="component" value="Unassembled WGS sequence"/>
</dbReference>
<dbReference type="InterPro" id="IPR004763">
    <property type="entry name" value="CusA-like"/>
</dbReference>
<feature type="transmembrane region" description="Helical" evidence="8">
    <location>
        <begin position="12"/>
        <end position="31"/>
    </location>
</feature>
<dbReference type="GO" id="GO:0008324">
    <property type="term" value="F:monoatomic cation transmembrane transporter activity"/>
    <property type="evidence" value="ECO:0007669"/>
    <property type="project" value="InterPro"/>
</dbReference>
<keyword evidence="4" id="KW-1003">Cell membrane</keyword>
<keyword evidence="7 8" id="KW-0472">Membrane</keyword>
<evidence type="ECO:0000256" key="4">
    <source>
        <dbReference type="ARBA" id="ARBA00022475"/>
    </source>
</evidence>
<feature type="transmembrane region" description="Helical" evidence="8">
    <location>
        <begin position="922"/>
        <end position="945"/>
    </location>
</feature>
<name>A0A3N7HIK6_9BURK</name>
<dbReference type="NCBIfam" id="TIGR00914">
    <property type="entry name" value="2A0601"/>
    <property type="match status" value="1"/>
</dbReference>
<evidence type="ECO:0000256" key="6">
    <source>
        <dbReference type="ARBA" id="ARBA00022989"/>
    </source>
</evidence>
<feature type="transmembrane region" description="Helical" evidence="8">
    <location>
        <begin position="363"/>
        <end position="383"/>
    </location>
</feature>
<proteinExistence type="inferred from homology"/>
<gene>
    <name evidence="9" type="ORF">DZC73_25755</name>
</gene>
<dbReference type="PANTHER" id="PTHR32063:SF24">
    <property type="entry name" value="CATION EFFLUX SYSTEM (ACRB_ACRD_ACRF FAMILY)"/>
    <property type="match status" value="1"/>
</dbReference>
<dbReference type="RefSeq" id="WP_124543260.1">
    <property type="nucleotide sequence ID" value="NZ_QUSW01000009.1"/>
</dbReference>
<reference evidence="9 10" key="2">
    <citation type="submission" date="2018-12" db="EMBL/GenBank/DDBJ databases">
        <title>Rhizobacter gummiphilus sp. nov., a rubber-degrading bacterium isolated from the soil of a botanical garden in Japan.</title>
        <authorList>
            <person name="Shunsuke S.S."/>
        </authorList>
    </citation>
    <scope>NUCLEOTIDE SEQUENCE [LARGE SCALE GENOMIC DNA]</scope>
    <source>
        <strain evidence="9 10">S-16</strain>
    </source>
</reference>
<feature type="transmembrane region" description="Helical" evidence="8">
    <location>
        <begin position="440"/>
        <end position="460"/>
    </location>
</feature>
<feature type="transmembrane region" description="Helical" evidence="8">
    <location>
        <begin position="389"/>
        <end position="410"/>
    </location>
</feature>
<evidence type="ECO:0000313" key="10">
    <source>
        <dbReference type="Proteomes" id="UP000267464"/>
    </source>
</evidence>
<dbReference type="PANTHER" id="PTHR32063">
    <property type="match status" value="1"/>
</dbReference>
<evidence type="ECO:0000256" key="5">
    <source>
        <dbReference type="ARBA" id="ARBA00022692"/>
    </source>
</evidence>
<comment type="caution">
    <text evidence="9">The sequence shown here is derived from an EMBL/GenBank/DDBJ whole genome shotgun (WGS) entry which is preliminary data.</text>
</comment>
<reference evidence="9 10" key="1">
    <citation type="submission" date="2018-08" db="EMBL/GenBank/DDBJ databases">
        <authorList>
            <person name="Khan S.A."/>
            <person name="Jeon C.O."/>
            <person name="Chun B.H."/>
            <person name="Jeong S.E."/>
        </authorList>
    </citation>
    <scope>NUCLEOTIDE SEQUENCE [LARGE SCALE GENOMIC DNA]</scope>
    <source>
        <strain evidence="9 10">S-16</strain>
    </source>
</reference>
<feature type="transmembrane region" description="Helical" evidence="8">
    <location>
        <begin position="530"/>
        <end position="549"/>
    </location>
</feature>
<dbReference type="Gene3D" id="3.30.70.1440">
    <property type="entry name" value="Multidrug efflux transporter AcrB pore domain"/>
    <property type="match status" value="1"/>
</dbReference>
<dbReference type="OrthoDB" id="9798415at2"/>